<reference evidence="1" key="2">
    <citation type="journal article" date="2015" name="Data Brief">
        <title>Shoot transcriptome of the giant reed, Arundo donax.</title>
        <authorList>
            <person name="Barrero R.A."/>
            <person name="Guerrero F.D."/>
            <person name="Moolhuijzen P."/>
            <person name="Goolsby J.A."/>
            <person name="Tidwell J."/>
            <person name="Bellgard S.E."/>
            <person name="Bellgard M.I."/>
        </authorList>
    </citation>
    <scope>NUCLEOTIDE SEQUENCE</scope>
    <source>
        <tissue evidence="1">Shoot tissue taken approximately 20 cm above the soil surface</tissue>
    </source>
</reference>
<name>A0A0A9HAB3_ARUDO</name>
<dbReference type="AlphaFoldDB" id="A0A0A9HAB3"/>
<reference evidence="1" key="1">
    <citation type="submission" date="2014-09" db="EMBL/GenBank/DDBJ databases">
        <authorList>
            <person name="Magalhaes I.L.F."/>
            <person name="Oliveira U."/>
            <person name="Santos F.R."/>
            <person name="Vidigal T.H.D.A."/>
            <person name="Brescovit A.D."/>
            <person name="Santos A.J."/>
        </authorList>
    </citation>
    <scope>NUCLEOTIDE SEQUENCE</scope>
    <source>
        <tissue evidence="1">Shoot tissue taken approximately 20 cm above the soil surface</tissue>
    </source>
</reference>
<accession>A0A0A9HAB3</accession>
<evidence type="ECO:0000313" key="1">
    <source>
        <dbReference type="EMBL" id="JAE34090.1"/>
    </source>
</evidence>
<proteinExistence type="predicted"/>
<dbReference type="EMBL" id="GBRH01163806">
    <property type="protein sequence ID" value="JAE34090.1"/>
    <property type="molecule type" value="Transcribed_RNA"/>
</dbReference>
<sequence>MVLTPNLLITSMMWHQIIPSLSSCTHNSNFALLRLEQNYL</sequence>
<protein>
    <submittedName>
        <fullName evidence="1">Uncharacterized protein</fullName>
    </submittedName>
</protein>
<organism evidence="1">
    <name type="scientific">Arundo donax</name>
    <name type="common">Giant reed</name>
    <name type="synonym">Donax arundinaceus</name>
    <dbReference type="NCBI Taxonomy" id="35708"/>
    <lineage>
        <taxon>Eukaryota</taxon>
        <taxon>Viridiplantae</taxon>
        <taxon>Streptophyta</taxon>
        <taxon>Embryophyta</taxon>
        <taxon>Tracheophyta</taxon>
        <taxon>Spermatophyta</taxon>
        <taxon>Magnoliopsida</taxon>
        <taxon>Liliopsida</taxon>
        <taxon>Poales</taxon>
        <taxon>Poaceae</taxon>
        <taxon>PACMAD clade</taxon>
        <taxon>Arundinoideae</taxon>
        <taxon>Arundineae</taxon>
        <taxon>Arundo</taxon>
    </lineage>
</organism>